<dbReference type="PROSITE" id="PS01011">
    <property type="entry name" value="FOLYLPOLYGLU_SYNT_1"/>
    <property type="match status" value="1"/>
</dbReference>
<feature type="binding site" evidence="11">
    <location>
        <position position="409"/>
    </location>
    <ligand>
        <name>meso-2,6-diaminopimelate</name>
        <dbReference type="ChEBI" id="CHEBI:57791"/>
    </ligand>
</feature>
<dbReference type="GO" id="GO:0008360">
    <property type="term" value="P:regulation of cell shape"/>
    <property type="evidence" value="ECO:0007669"/>
    <property type="project" value="UniProtKB-KW"/>
</dbReference>
<evidence type="ECO:0000256" key="6">
    <source>
        <dbReference type="ARBA" id="ARBA00022840"/>
    </source>
</evidence>
<evidence type="ECO:0000256" key="8">
    <source>
        <dbReference type="ARBA" id="ARBA00022984"/>
    </source>
</evidence>
<name>A0A9X4RQ54_9BACT</name>
<keyword evidence="5 11" id="KW-0547">Nucleotide-binding</keyword>
<reference evidence="16" key="2">
    <citation type="submission" date="2022-10" db="EMBL/GenBank/DDBJ databases">
        <authorList>
            <person name="Aronson H.S."/>
        </authorList>
    </citation>
    <scope>NUCLEOTIDE SEQUENCE</scope>
    <source>
        <strain evidence="16">RS19-109</strain>
    </source>
</reference>
<keyword evidence="8 11" id="KW-0573">Peptidoglycan synthesis</keyword>
<dbReference type="GO" id="GO:0000287">
    <property type="term" value="F:magnesium ion binding"/>
    <property type="evidence" value="ECO:0007669"/>
    <property type="project" value="UniProtKB-UniRule"/>
</dbReference>
<evidence type="ECO:0000259" key="15">
    <source>
        <dbReference type="Pfam" id="PF08245"/>
    </source>
</evidence>
<feature type="binding site" evidence="11">
    <location>
        <position position="199"/>
    </location>
    <ligand>
        <name>UDP-N-acetyl-alpha-D-muramoyl-L-alanyl-D-glutamate</name>
        <dbReference type="ChEBI" id="CHEBI:83900"/>
    </ligand>
</feature>
<evidence type="ECO:0000256" key="2">
    <source>
        <dbReference type="ARBA" id="ARBA00022490"/>
    </source>
</evidence>
<evidence type="ECO:0000313" key="16">
    <source>
        <dbReference type="EMBL" id="MDG4475912.1"/>
    </source>
</evidence>
<comment type="pathway">
    <text evidence="11 12">Cell wall biogenesis; peptidoglycan biosynthesis.</text>
</comment>
<dbReference type="GO" id="GO:0008765">
    <property type="term" value="F:UDP-N-acetylmuramoylalanyl-D-glutamate-2,6-diaminopimelate ligase activity"/>
    <property type="evidence" value="ECO:0007669"/>
    <property type="project" value="UniProtKB-UniRule"/>
</dbReference>
<proteinExistence type="inferred from homology"/>
<evidence type="ECO:0000256" key="12">
    <source>
        <dbReference type="RuleBase" id="RU004135"/>
    </source>
</evidence>
<dbReference type="RefSeq" id="WP_307632886.1">
    <property type="nucleotide sequence ID" value="NZ_JAPHEH010000001.1"/>
</dbReference>
<feature type="modified residue" description="N6-carboxylysine" evidence="11">
    <location>
        <position position="231"/>
    </location>
</feature>
<keyword evidence="11" id="KW-0460">Magnesium</keyword>
<keyword evidence="6 11" id="KW-0067">ATP-binding</keyword>
<dbReference type="InterPro" id="IPR035911">
    <property type="entry name" value="MurE/MurF_N"/>
</dbReference>
<dbReference type="Pfam" id="PF08245">
    <property type="entry name" value="Mur_ligase_M"/>
    <property type="match status" value="1"/>
</dbReference>
<dbReference type="Gene3D" id="3.40.1390.10">
    <property type="entry name" value="MurE/MurF, N-terminal domain"/>
    <property type="match status" value="1"/>
</dbReference>
<evidence type="ECO:0000256" key="9">
    <source>
        <dbReference type="ARBA" id="ARBA00023306"/>
    </source>
</evidence>
<comment type="similarity">
    <text evidence="1 11">Belongs to the MurCDEF family. MurE subfamily.</text>
</comment>
<evidence type="ECO:0000313" key="17">
    <source>
        <dbReference type="Proteomes" id="UP001154240"/>
    </source>
</evidence>
<dbReference type="HAMAP" id="MF_00208">
    <property type="entry name" value="MurE"/>
    <property type="match status" value="1"/>
</dbReference>
<evidence type="ECO:0000256" key="10">
    <source>
        <dbReference type="ARBA" id="ARBA00023316"/>
    </source>
</evidence>
<dbReference type="EC" id="6.3.2.13" evidence="11"/>
<feature type="binding site" evidence="11">
    <location>
        <position position="197"/>
    </location>
    <ligand>
        <name>UDP-N-acetyl-alpha-D-muramoyl-L-alanyl-D-glutamate</name>
        <dbReference type="ChEBI" id="CHEBI:83900"/>
    </ligand>
</feature>
<dbReference type="EMBL" id="JAPHEH010000001">
    <property type="protein sequence ID" value="MDG4475912.1"/>
    <property type="molecule type" value="Genomic_DNA"/>
</dbReference>
<dbReference type="Pfam" id="PF01225">
    <property type="entry name" value="Mur_ligase"/>
    <property type="match status" value="1"/>
</dbReference>
<comment type="PTM">
    <text evidence="11">Carboxylation is probably crucial for Mg(2+) binding and, consequently, for the gamma-phosphate positioning of ATP.</text>
</comment>
<evidence type="ECO:0000256" key="11">
    <source>
        <dbReference type="HAMAP-Rule" id="MF_00208"/>
    </source>
</evidence>
<comment type="caution">
    <text evidence="16">The sequence shown here is derived from an EMBL/GenBank/DDBJ whole genome shotgun (WGS) entry which is preliminary data.</text>
</comment>
<evidence type="ECO:0000256" key="3">
    <source>
        <dbReference type="ARBA" id="ARBA00022598"/>
    </source>
</evidence>
<feature type="binding site" evidence="11">
    <location>
        <begin position="433"/>
        <end position="436"/>
    </location>
    <ligand>
        <name>meso-2,6-diaminopimelate</name>
        <dbReference type="ChEBI" id="CHEBI:57791"/>
    </ligand>
</feature>
<dbReference type="GO" id="GO:0071555">
    <property type="term" value="P:cell wall organization"/>
    <property type="evidence" value="ECO:0007669"/>
    <property type="project" value="UniProtKB-KW"/>
</dbReference>
<evidence type="ECO:0000259" key="13">
    <source>
        <dbReference type="Pfam" id="PF01225"/>
    </source>
</evidence>
<dbReference type="GO" id="GO:0005524">
    <property type="term" value="F:ATP binding"/>
    <property type="evidence" value="ECO:0007669"/>
    <property type="project" value="UniProtKB-UniRule"/>
</dbReference>
<dbReference type="NCBIfam" id="NF001126">
    <property type="entry name" value="PRK00139.1-4"/>
    <property type="match status" value="1"/>
</dbReference>
<feature type="binding site" evidence="11">
    <location>
        <position position="39"/>
    </location>
    <ligand>
        <name>UDP-N-acetyl-alpha-D-muramoyl-L-alanyl-D-glutamate</name>
        <dbReference type="ChEBI" id="CHEBI:83900"/>
    </ligand>
</feature>
<comment type="catalytic activity">
    <reaction evidence="11">
        <text>UDP-N-acetyl-alpha-D-muramoyl-L-alanyl-D-glutamate + meso-2,6-diaminopimelate + ATP = UDP-N-acetyl-alpha-D-muramoyl-L-alanyl-gamma-D-glutamyl-meso-2,6-diaminopimelate + ADP + phosphate + H(+)</text>
        <dbReference type="Rhea" id="RHEA:23676"/>
        <dbReference type="ChEBI" id="CHEBI:15378"/>
        <dbReference type="ChEBI" id="CHEBI:30616"/>
        <dbReference type="ChEBI" id="CHEBI:43474"/>
        <dbReference type="ChEBI" id="CHEBI:57791"/>
        <dbReference type="ChEBI" id="CHEBI:83900"/>
        <dbReference type="ChEBI" id="CHEBI:83905"/>
        <dbReference type="ChEBI" id="CHEBI:456216"/>
        <dbReference type="EC" id="6.3.2.13"/>
    </reaction>
</comment>
<dbReference type="InterPro" id="IPR036565">
    <property type="entry name" value="Mur-like_cat_sf"/>
</dbReference>
<dbReference type="Gene3D" id="3.40.1190.10">
    <property type="entry name" value="Mur-like, catalytic domain"/>
    <property type="match status" value="1"/>
</dbReference>
<dbReference type="AlphaFoldDB" id="A0A9X4RQ54"/>
<dbReference type="InterPro" id="IPR013221">
    <property type="entry name" value="Mur_ligase_cen"/>
</dbReference>
<dbReference type="InterPro" id="IPR018109">
    <property type="entry name" value="Folylpolyglutamate_synth_CS"/>
</dbReference>
<feature type="binding site" evidence="11">
    <location>
        <position position="504"/>
    </location>
    <ligand>
        <name>meso-2,6-diaminopimelate</name>
        <dbReference type="ChEBI" id="CHEBI:57791"/>
    </ligand>
</feature>
<evidence type="ECO:0000256" key="5">
    <source>
        <dbReference type="ARBA" id="ARBA00022741"/>
    </source>
</evidence>
<evidence type="ECO:0000256" key="4">
    <source>
        <dbReference type="ARBA" id="ARBA00022618"/>
    </source>
</evidence>
<dbReference type="SUPFAM" id="SSF53244">
    <property type="entry name" value="MurD-like peptide ligases, peptide-binding domain"/>
    <property type="match status" value="1"/>
</dbReference>
<dbReference type="GO" id="GO:0009252">
    <property type="term" value="P:peptidoglycan biosynthetic process"/>
    <property type="evidence" value="ECO:0007669"/>
    <property type="project" value="UniProtKB-UniRule"/>
</dbReference>
<dbReference type="SUPFAM" id="SSF63418">
    <property type="entry name" value="MurE/MurF N-terminal domain"/>
    <property type="match status" value="1"/>
</dbReference>
<keyword evidence="9 11" id="KW-0131">Cell cycle</keyword>
<dbReference type="NCBIfam" id="NF001124">
    <property type="entry name" value="PRK00139.1-2"/>
    <property type="match status" value="1"/>
</dbReference>
<dbReference type="PANTHER" id="PTHR23135">
    <property type="entry name" value="MUR LIGASE FAMILY MEMBER"/>
    <property type="match status" value="1"/>
</dbReference>
<dbReference type="InterPro" id="IPR005761">
    <property type="entry name" value="UDP-N-AcMur-Glu-dNH2Pim_ligase"/>
</dbReference>
<dbReference type="InterPro" id="IPR036615">
    <property type="entry name" value="Mur_ligase_C_dom_sf"/>
</dbReference>
<dbReference type="InterPro" id="IPR000713">
    <property type="entry name" value="Mur_ligase_N"/>
</dbReference>
<dbReference type="PANTHER" id="PTHR23135:SF4">
    <property type="entry name" value="UDP-N-ACETYLMURAMOYL-L-ALANYL-D-GLUTAMATE--2,6-DIAMINOPIMELATE LIGASE MURE HOMOLOG, CHLOROPLASTIC"/>
    <property type="match status" value="1"/>
</dbReference>
<dbReference type="SUPFAM" id="SSF53623">
    <property type="entry name" value="MurD-like peptide ligases, catalytic domain"/>
    <property type="match status" value="1"/>
</dbReference>
<dbReference type="Pfam" id="PF02875">
    <property type="entry name" value="Mur_ligase_C"/>
    <property type="match status" value="1"/>
</dbReference>
<evidence type="ECO:0000256" key="1">
    <source>
        <dbReference type="ARBA" id="ARBA00005898"/>
    </source>
</evidence>
<feature type="short sequence motif" description="Meso-diaminopimelate recognition motif" evidence="11">
    <location>
        <begin position="433"/>
        <end position="436"/>
    </location>
</feature>
<feature type="binding site" evidence="11">
    <location>
        <position position="500"/>
    </location>
    <ligand>
        <name>meso-2,6-diaminopimelate</name>
        <dbReference type="ChEBI" id="CHEBI:57791"/>
    </ligand>
</feature>
<feature type="domain" description="Mur ligase N-terminal catalytic" evidence="13">
    <location>
        <begin position="32"/>
        <end position="108"/>
    </location>
</feature>
<dbReference type="GO" id="GO:0004326">
    <property type="term" value="F:tetrahydrofolylpolyglutamate synthase activity"/>
    <property type="evidence" value="ECO:0007669"/>
    <property type="project" value="InterPro"/>
</dbReference>
<keyword evidence="3 11" id="KW-0436">Ligase</keyword>
<dbReference type="Proteomes" id="UP001154240">
    <property type="component" value="Unassembled WGS sequence"/>
</dbReference>
<comment type="function">
    <text evidence="11">Catalyzes the addition of meso-diaminopimelic acid to the nucleotide precursor UDP-N-acetylmuramoyl-L-alanyl-D-glutamate (UMAG) in the biosynthesis of bacterial cell-wall peptidoglycan.</text>
</comment>
<comment type="subcellular location">
    <subcellularLocation>
        <location evidence="11 12">Cytoplasm</location>
    </subcellularLocation>
</comment>
<organism evidence="16 17">
    <name type="scientific">Thiovibrio frasassiensis</name>
    <dbReference type="NCBI Taxonomy" id="2984131"/>
    <lineage>
        <taxon>Bacteria</taxon>
        <taxon>Pseudomonadati</taxon>
        <taxon>Thermodesulfobacteriota</taxon>
        <taxon>Desulfobulbia</taxon>
        <taxon>Desulfobulbales</taxon>
        <taxon>Thiovibrionaceae</taxon>
        <taxon>Thiovibrio</taxon>
    </lineage>
</organism>
<dbReference type="GO" id="GO:0051301">
    <property type="term" value="P:cell division"/>
    <property type="evidence" value="ECO:0007669"/>
    <property type="project" value="UniProtKB-KW"/>
</dbReference>
<keyword evidence="2 11" id="KW-0963">Cytoplasm</keyword>
<dbReference type="GO" id="GO:0005737">
    <property type="term" value="C:cytoplasm"/>
    <property type="evidence" value="ECO:0007669"/>
    <property type="project" value="UniProtKB-SubCell"/>
</dbReference>
<dbReference type="InterPro" id="IPR004101">
    <property type="entry name" value="Mur_ligase_C"/>
</dbReference>
<feature type="domain" description="Mur ligase C-terminal" evidence="14">
    <location>
        <begin position="360"/>
        <end position="502"/>
    </location>
</feature>
<dbReference type="NCBIfam" id="TIGR01085">
    <property type="entry name" value="murE"/>
    <property type="match status" value="1"/>
</dbReference>
<evidence type="ECO:0000256" key="7">
    <source>
        <dbReference type="ARBA" id="ARBA00022960"/>
    </source>
</evidence>
<evidence type="ECO:0000259" key="14">
    <source>
        <dbReference type="Pfam" id="PF02875"/>
    </source>
</evidence>
<feature type="binding site" evidence="11">
    <location>
        <begin position="164"/>
        <end position="165"/>
    </location>
    <ligand>
        <name>UDP-N-acetyl-alpha-D-muramoyl-L-alanyl-D-glutamate</name>
        <dbReference type="ChEBI" id="CHEBI:83900"/>
    </ligand>
</feature>
<keyword evidence="10 11" id="KW-0961">Cell wall biogenesis/degradation</keyword>
<gene>
    <name evidence="11" type="primary">murE</name>
    <name evidence="16" type="ORF">OLX77_07030</name>
</gene>
<comment type="caution">
    <text evidence="11">Lacks conserved residue(s) required for the propagation of feature annotation.</text>
</comment>
<feature type="binding site" evidence="11">
    <location>
        <position position="191"/>
    </location>
    <ligand>
        <name>UDP-N-acetyl-alpha-D-muramoyl-L-alanyl-D-glutamate</name>
        <dbReference type="ChEBI" id="CHEBI:83900"/>
    </ligand>
</feature>
<accession>A0A9X4RQ54</accession>
<feature type="domain" description="Mur ligase central" evidence="15">
    <location>
        <begin position="120"/>
        <end position="337"/>
    </location>
</feature>
<sequence length="531" mass="57444">MGKNKNLAAVSLRKLAEELENVNLDRLEDKAIRSITADSRQVGEGSLFVAIPGLTVDGHDYLDVAVKKGCAAVLVGKGRCRGWKHAKVACLEQSDPAKALGQLAARFHGHPARRMCMVGITGTNGKTTTTYLLESMIREAGGNPGVIGTVNYRYNAVEIPAPFTTPDPVSLQRILAEMAENGVTHVLMETSSHALEQKRVAGLRFDVALFTNLSRDHLDFHGDMESYFASKKMLFTEYLKEDGKAVVFCDDRDETGTDWGHRLLAELQADKALGYTGKKGRVLLDCGFSGTKVAVQEARESLGGTVASLATPVGELQVRSDLVGTFNLKNLLGAVGVGVALRISPDEIVAGLAHAQHAPGRLERVPAPPGVSVFVDFAHSPDALANVLQTMRRLTKGRLLVIFGCGGDRDRGKRPLMGKVAGSLADVVVLTSDNPRSENPAAILRDIEAGLLEIALPRMRLEALLTREAQQGYDIVPSRREAIRETIRHARSGDVVLLCGKGHETYQITPEGRFFFDDRLEAAAQAAVINW</sequence>
<keyword evidence="7 11" id="KW-0133">Cell shape</keyword>
<feature type="binding site" evidence="11">
    <location>
        <begin position="122"/>
        <end position="128"/>
    </location>
    <ligand>
        <name>ATP</name>
        <dbReference type="ChEBI" id="CHEBI:30616"/>
    </ligand>
</feature>
<dbReference type="Gene3D" id="3.90.190.20">
    <property type="entry name" value="Mur ligase, C-terminal domain"/>
    <property type="match status" value="1"/>
</dbReference>
<reference evidence="16" key="1">
    <citation type="journal article" date="2022" name="bioRxiv">
        <title>Thiovibrio frasassiensisgen. nov., sp. nov., an autotrophic, elemental sulfur disproportionating bacterium isolated from sulfidic karst sediment, and proposal of Thiovibrionaceae fam. nov.</title>
        <authorList>
            <person name="Aronson H."/>
            <person name="Thomas C."/>
            <person name="Bhattacharyya M."/>
            <person name="Eckstein S."/>
            <person name="Jensen S."/>
            <person name="Barco R."/>
            <person name="Macalady J."/>
            <person name="Amend J."/>
        </authorList>
    </citation>
    <scope>NUCLEOTIDE SEQUENCE</scope>
    <source>
        <strain evidence="16">RS19-109</strain>
    </source>
</reference>
<comment type="cofactor">
    <cofactor evidence="11">
        <name>Mg(2+)</name>
        <dbReference type="ChEBI" id="CHEBI:18420"/>
    </cofactor>
</comment>
<keyword evidence="4 11" id="KW-0132">Cell division</keyword>
<keyword evidence="17" id="KW-1185">Reference proteome</keyword>
<protein>
    <recommendedName>
        <fullName evidence="11">UDP-N-acetylmuramoyl-L-alanyl-D-glutamate--2,6-diaminopimelate ligase</fullName>
        <ecNumber evidence="11">6.3.2.13</ecNumber>
    </recommendedName>
    <alternativeName>
        <fullName evidence="11">Meso-A2pm-adding enzyme</fullName>
    </alternativeName>
    <alternativeName>
        <fullName evidence="11">Meso-diaminopimelate-adding enzyme</fullName>
    </alternativeName>
    <alternativeName>
        <fullName evidence="11">UDP-MurNAc-L-Ala-D-Glu:meso-diaminopimelate ligase</fullName>
    </alternativeName>
    <alternativeName>
        <fullName evidence="11">UDP-MurNAc-tripeptide synthetase</fullName>
    </alternativeName>
    <alternativeName>
        <fullName evidence="11">UDP-N-acetylmuramyl-tripeptide synthetase</fullName>
    </alternativeName>
</protein>